<feature type="region of interest" description="Disordered" evidence="1">
    <location>
        <begin position="838"/>
        <end position="861"/>
    </location>
</feature>
<reference evidence="2" key="1">
    <citation type="submission" date="2019-11" db="EMBL/GenBank/DDBJ databases">
        <authorList>
            <person name="Liu Y."/>
            <person name="Hou J."/>
            <person name="Li T.-Q."/>
            <person name="Guan C.-H."/>
            <person name="Wu X."/>
            <person name="Wu H.-Z."/>
            <person name="Ling F."/>
            <person name="Zhang R."/>
            <person name="Shi X.-G."/>
            <person name="Ren J.-P."/>
            <person name="Chen E.-F."/>
            <person name="Sun J.-M."/>
        </authorList>
    </citation>
    <scope>NUCLEOTIDE SEQUENCE</scope>
    <source>
        <strain evidence="2">Adult_tree_wgs_1</strain>
        <tissue evidence="2">Leaves</tissue>
    </source>
</reference>
<feature type="compositionally biased region" description="Polar residues" evidence="1">
    <location>
        <begin position="76"/>
        <end position="85"/>
    </location>
</feature>
<dbReference type="InterPro" id="IPR038837">
    <property type="entry name" value="tRNA_ligase_1"/>
</dbReference>
<name>A0A834LWK8_RHOSS</name>
<proteinExistence type="predicted"/>
<feature type="region of interest" description="Disordered" evidence="1">
    <location>
        <begin position="57"/>
        <end position="89"/>
    </location>
</feature>
<evidence type="ECO:0000256" key="1">
    <source>
        <dbReference type="SAM" id="MobiDB-lite"/>
    </source>
</evidence>
<evidence type="ECO:0000313" key="3">
    <source>
        <dbReference type="Proteomes" id="UP000626092"/>
    </source>
</evidence>
<protein>
    <recommendedName>
        <fullName evidence="4">tRNA ligase phosphodiesterase domain-containing protein</fullName>
    </recommendedName>
</protein>
<keyword evidence="3" id="KW-1185">Reference proteome</keyword>
<dbReference type="Proteomes" id="UP000626092">
    <property type="component" value="Unassembled WGS sequence"/>
</dbReference>
<organism evidence="2 3">
    <name type="scientific">Rhododendron simsii</name>
    <name type="common">Sims's rhododendron</name>
    <dbReference type="NCBI Taxonomy" id="118357"/>
    <lineage>
        <taxon>Eukaryota</taxon>
        <taxon>Viridiplantae</taxon>
        <taxon>Streptophyta</taxon>
        <taxon>Embryophyta</taxon>
        <taxon>Tracheophyta</taxon>
        <taxon>Spermatophyta</taxon>
        <taxon>Magnoliopsida</taxon>
        <taxon>eudicotyledons</taxon>
        <taxon>Gunneridae</taxon>
        <taxon>Pentapetalae</taxon>
        <taxon>asterids</taxon>
        <taxon>Ericales</taxon>
        <taxon>Ericaceae</taxon>
        <taxon>Ericoideae</taxon>
        <taxon>Rhodoreae</taxon>
        <taxon>Rhododendron</taxon>
    </lineage>
</organism>
<dbReference type="GO" id="GO:0006388">
    <property type="term" value="P:tRNA splicing, via endonucleolytic cleavage and ligation"/>
    <property type="evidence" value="ECO:0007669"/>
    <property type="project" value="InterPro"/>
</dbReference>
<accession>A0A834LWK8</accession>
<dbReference type="OrthoDB" id="1912039at2759"/>
<dbReference type="PANTHER" id="PTHR35460:SF1">
    <property type="entry name" value="TRNA LIGASE 1"/>
    <property type="match status" value="1"/>
</dbReference>
<feature type="compositionally biased region" description="Basic and acidic residues" evidence="1">
    <location>
        <begin position="64"/>
        <end position="75"/>
    </location>
</feature>
<comment type="caution">
    <text evidence="2">The sequence shown here is derived from an EMBL/GenBank/DDBJ whole genome shotgun (WGS) entry which is preliminary data.</text>
</comment>
<evidence type="ECO:0008006" key="4">
    <source>
        <dbReference type="Google" id="ProtNLM"/>
    </source>
</evidence>
<dbReference type="PANTHER" id="PTHR35460">
    <property type="entry name" value="TRNA LIGASE 1"/>
    <property type="match status" value="1"/>
</dbReference>
<gene>
    <name evidence="2" type="ORF">RHSIM_Rhsim01G0220300</name>
</gene>
<sequence>MSGSQRLFCVFNLRLSSSPPPSSPSFSSRTFLFSHSPPFHSRSLRFLTSLCRPTMPHNQRRVGHREQTWKEKPDSSRMSPCSDSVSAGAAEPITSRLGATSIAENSGHTHAATLSIQFGSVGSQNRGPVEGQHAVWKPRSYGTVRGATAIEVEKAPADQTAEKTSADLSKLFKSNILENFTVDNSTYSLAQIRATFYPKFENEKSDQEVRTRMIEMVSKGLAIMEVSLKHSGSLFMYAGHEGGAYAKNSYGNMVNSTLQLEVSRYTSTEYYKEKDSLLWLSQVKPPLFWNQSIFNMIEQRNSLRYTAVGVFVLGRMFREAWGTEARKKQAQFNDFLEACFHMKKWEWWSLSSVLSISQLCMFSHPLRPRIFLCSGILTSIIFQRNHMCVSMELVTAVLGDHGQRPRDDYVVVTAVTELGNGKPMFYSTPDIIAFCREWRLPTNHIWLFSTRKSVTSFFAAYDALCEEGTAVPVCKALDEVADISVPGSKDHIKVQGEILEGLVARIVSHESSKHMEQVLRDFPLQPFEGANLDLGPSLREICAANRSNENQQIKALLESVGTSFCPNYVDWLGNGATDSHSRIADRSVLSKFLQAHPADFSTTKLQEMIRLMRERHFSAAFKCYHNFHKVGSASTDDVYFKMVIHIYNDSVFRRYQKEMRNKPGLWPLYRGFFVDINLFKANKEKVVEMAKNSNDLVENVNNSDGTSRKDGLADEDANLMIKLKFLTYKLRTFLIRNGLSILFKQGPAAYKTYYLRQMKIWNTSQEKQKQLSKMLDEWAVYIQRKYGKKALSSSTYLSEAEPFLEQYAKRSQQNQALIGSAGNLVSAEDFMAIVEGGRDEEGDLDTQKEEAPPSPSTSTKDTVAKDEALIVFFPGIPGCAKSALCKEIVNAPGGLGDDRPVNSLMGDLIKSVKEKLANCNSMALLGKRIEKEEFENADSTIAFSWIHTCIGGKKAYRKYWDRVNEQCRRKHYSVILADKNAPNEEVWSRIEEMCRNTRASAVPVVPDSEGTETNPFSLDALSVFMFRVLQRVNHPGNLDKNSPNAGYVLLMFYNLYDGKSRKEFEGELIERFGSLVKMPLLKPDRSPLPDSLKSILEEGINLFKLHQTRHGRLESTKGSYANDWAKWEKQLRETLCASADYLNSIQVPFEVAVEQVVEQLRSVVKGDYKMPSTQKRKSGNIIFAAVSLPVNEIRSLLDNLAEKNPQIKDFLGDKNMETNLKKAHVTLAHKAVHSVSAVANYGVFIDREVPVEMTALLFSDKMAALETCLGSVDGEKINSKNEWPHSTLWTGKGVAAKDANLLPQLHSEGKAIRIDIDPPLTITGIVQFY</sequence>
<evidence type="ECO:0000313" key="2">
    <source>
        <dbReference type="EMBL" id="KAF7154690.1"/>
    </source>
</evidence>
<dbReference type="GO" id="GO:0003972">
    <property type="term" value="F:RNA ligase (ATP) activity"/>
    <property type="evidence" value="ECO:0007669"/>
    <property type="project" value="InterPro"/>
</dbReference>
<dbReference type="EMBL" id="WJXA01000001">
    <property type="protein sequence ID" value="KAF7154690.1"/>
    <property type="molecule type" value="Genomic_DNA"/>
</dbReference>